<proteinExistence type="predicted"/>
<keyword evidence="2" id="KW-1185">Reference proteome</keyword>
<gene>
    <name evidence="1" type="ORF">WN55_00537</name>
</gene>
<protein>
    <submittedName>
        <fullName evidence="1">Uncharacterized protein</fullName>
    </submittedName>
</protein>
<feature type="non-terminal residue" evidence="1">
    <location>
        <position position="1"/>
    </location>
</feature>
<dbReference type="AlphaFoldDB" id="A0A154PDI1"/>
<accession>A0A154PDI1</accession>
<evidence type="ECO:0000313" key="2">
    <source>
        <dbReference type="Proteomes" id="UP000076502"/>
    </source>
</evidence>
<dbReference type="EMBL" id="KQ434878">
    <property type="protein sequence ID" value="KZC09891.1"/>
    <property type="molecule type" value="Genomic_DNA"/>
</dbReference>
<name>A0A154PDI1_DUFNO</name>
<reference evidence="1 2" key="1">
    <citation type="submission" date="2015-07" db="EMBL/GenBank/DDBJ databases">
        <title>The genome of Dufourea novaeangliae.</title>
        <authorList>
            <person name="Pan H."/>
            <person name="Kapheim K."/>
        </authorList>
    </citation>
    <scope>NUCLEOTIDE SEQUENCE [LARGE SCALE GENOMIC DNA]</scope>
    <source>
        <strain evidence="1">0120121106</strain>
        <tissue evidence="1">Whole body</tissue>
    </source>
</reference>
<dbReference type="Proteomes" id="UP000076502">
    <property type="component" value="Unassembled WGS sequence"/>
</dbReference>
<organism evidence="1 2">
    <name type="scientific">Dufourea novaeangliae</name>
    <name type="common">Sweat bee</name>
    <dbReference type="NCBI Taxonomy" id="178035"/>
    <lineage>
        <taxon>Eukaryota</taxon>
        <taxon>Metazoa</taxon>
        <taxon>Ecdysozoa</taxon>
        <taxon>Arthropoda</taxon>
        <taxon>Hexapoda</taxon>
        <taxon>Insecta</taxon>
        <taxon>Pterygota</taxon>
        <taxon>Neoptera</taxon>
        <taxon>Endopterygota</taxon>
        <taxon>Hymenoptera</taxon>
        <taxon>Apocrita</taxon>
        <taxon>Aculeata</taxon>
        <taxon>Apoidea</taxon>
        <taxon>Anthophila</taxon>
        <taxon>Halictidae</taxon>
        <taxon>Rophitinae</taxon>
        <taxon>Dufourea</taxon>
    </lineage>
</organism>
<sequence length="279" mass="32144">LHFVIGQDHWVDLYAVDQIGIVADHSGELHFPNLVQLFCFLTVGEGRRLVRQLIPKSVAATRIAELRGNYTGEGWSEHATRKWPLGHTARPEIDVGRVSEMIERVAATVSSGNLVWESTKYTRFERCVIGRERTNFTSDWYFLRDGIVHSLSNLVHQSHNVFVEDTGSIQIIWSSDQMLIRLTYKFVSFAPSFDRRWQQRVAKPEGCSRERVYHCWIHAIIVAVPVERLLHFSRVQRVVVVHELSPGDHHNRPRVIVVALVGMHGPRHDPRQRQIMTGH</sequence>
<evidence type="ECO:0000313" key="1">
    <source>
        <dbReference type="EMBL" id="KZC09891.1"/>
    </source>
</evidence>